<accession>A0A7N5JXC4</accession>
<dbReference type="PANTHER" id="PTHR15951">
    <property type="entry name" value="T-CELL RECEPTOR-ASSOCIATED TRANSMEMBRANE ADAPTER 1"/>
    <property type="match status" value="1"/>
</dbReference>
<dbReference type="GO" id="GO:0042101">
    <property type="term" value="C:T cell receptor complex"/>
    <property type="evidence" value="ECO:0007669"/>
    <property type="project" value="TreeGrafter"/>
</dbReference>
<dbReference type="InterPro" id="IPR020399">
    <property type="entry name" value="T-cell_rcpt-assoc_TM_adapter-1"/>
</dbReference>
<keyword evidence="2" id="KW-1185">Reference proteome</keyword>
<name>A0A7N5JXC4_AILME</name>
<dbReference type="Proteomes" id="UP000008912">
    <property type="component" value="Unassembled WGS sequence"/>
</dbReference>
<evidence type="ECO:0000313" key="2">
    <source>
        <dbReference type="Proteomes" id="UP000008912"/>
    </source>
</evidence>
<dbReference type="PANTHER" id="PTHR15951:SF2">
    <property type="entry name" value="T-CELL RECEPTOR-ASSOCIATED TRANSMEMBRANE ADAPTER 1"/>
    <property type="match status" value="1"/>
</dbReference>
<reference evidence="1" key="3">
    <citation type="submission" date="2025-09" db="UniProtKB">
        <authorList>
            <consortium name="Ensembl"/>
        </authorList>
    </citation>
    <scope>IDENTIFICATION</scope>
</reference>
<reference evidence="1" key="2">
    <citation type="submission" date="2025-08" db="UniProtKB">
        <authorList>
            <consortium name="Ensembl"/>
        </authorList>
    </citation>
    <scope>IDENTIFICATION</scope>
</reference>
<dbReference type="Ensembl" id="ENSAMET00000030506.1">
    <property type="protein sequence ID" value="ENSAMEP00000031878.1"/>
    <property type="gene ID" value="ENSAMEG00000023581.1"/>
</dbReference>
<dbReference type="Pfam" id="PF15330">
    <property type="entry name" value="SIT"/>
    <property type="match status" value="1"/>
</dbReference>
<reference evidence="1 2" key="1">
    <citation type="journal article" date="2010" name="Nature">
        <title>The sequence and de novo assembly of the giant panda genome.</title>
        <authorList>
            <person name="Li R."/>
            <person name="Fan W."/>
            <person name="Tian G."/>
            <person name="Zhu H."/>
            <person name="He L."/>
            <person name="Cai J."/>
            <person name="Huang Q."/>
            <person name="Cai Q."/>
            <person name="Li B."/>
            <person name="Bai Y."/>
            <person name="Zhang Z."/>
            <person name="Zhang Y."/>
            <person name="Wang W."/>
            <person name="Li J."/>
            <person name="Wei F."/>
            <person name="Li H."/>
            <person name="Jian M."/>
            <person name="Li J."/>
            <person name="Zhang Z."/>
            <person name="Nielsen R."/>
            <person name="Li D."/>
            <person name="Gu W."/>
            <person name="Yang Z."/>
            <person name="Xuan Z."/>
            <person name="Ryder O.A."/>
            <person name="Leung F.C."/>
            <person name="Zhou Y."/>
            <person name="Cao J."/>
            <person name="Sun X."/>
            <person name="Fu Y."/>
            <person name="Fang X."/>
            <person name="Guo X."/>
            <person name="Wang B."/>
            <person name="Hou R."/>
            <person name="Shen F."/>
            <person name="Mu B."/>
            <person name="Ni P."/>
            <person name="Lin R."/>
            <person name="Qian W."/>
            <person name="Wang G."/>
            <person name="Yu C."/>
            <person name="Nie W."/>
            <person name="Wang J."/>
            <person name="Wu Z."/>
            <person name="Liang H."/>
            <person name="Min J."/>
            <person name="Wu Q."/>
            <person name="Cheng S."/>
            <person name="Ruan J."/>
            <person name="Wang M."/>
            <person name="Shi Z."/>
            <person name="Wen M."/>
            <person name="Liu B."/>
            <person name="Ren X."/>
            <person name="Zheng H."/>
            <person name="Dong D."/>
            <person name="Cook K."/>
            <person name="Shan G."/>
            <person name="Zhang H."/>
            <person name="Kosiol C."/>
            <person name="Xie X."/>
            <person name="Lu Z."/>
            <person name="Zheng H."/>
            <person name="Li Y."/>
            <person name="Steiner C.C."/>
            <person name="Lam T.T."/>
            <person name="Lin S."/>
            <person name="Zhang Q."/>
            <person name="Li G."/>
            <person name="Tian J."/>
            <person name="Gong T."/>
            <person name="Liu H."/>
            <person name="Zhang D."/>
            <person name="Fang L."/>
            <person name="Ye C."/>
            <person name="Zhang J."/>
            <person name="Hu W."/>
            <person name="Xu A."/>
            <person name="Ren Y."/>
            <person name="Zhang G."/>
            <person name="Bruford M.W."/>
            <person name="Li Q."/>
            <person name="Ma L."/>
            <person name="Guo Y."/>
            <person name="An N."/>
            <person name="Hu Y."/>
            <person name="Zheng Y."/>
            <person name="Shi Y."/>
            <person name="Li Z."/>
            <person name="Liu Q."/>
            <person name="Chen Y."/>
            <person name="Zhao J."/>
            <person name="Qu N."/>
            <person name="Zhao S."/>
            <person name="Tian F."/>
            <person name="Wang X."/>
            <person name="Wang H."/>
            <person name="Xu L."/>
            <person name="Liu X."/>
            <person name="Vinar T."/>
            <person name="Wang Y."/>
            <person name="Lam T.W."/>
            <person name="Yiu S.M."/>
            <person name="Liu S."/>
            <person name="Zhang H."/>
            <person name="Li D."/>
            <person name="Huang Y."/>
            <person name="Wang X."/>
            <person name="Yang G."/>
            <person name="Jiang Z."/>
            <person name="Wang J."/>
            <person name="Qin N."/>
            <person name="Li L."/>
            <person name="Li J."/>
            <person name="Bolund L."/>
            <person name="Kristiansen K."/>
            <person name="Wong G.K."/>
            <person name="Olson M."/>
            <person name="Zhang X."/>
            <person name="Li S."/>
            <person name="Yang H."/>
            <person name="Wang J."/>
            <person name="Wang J."/>
        </authorList>
    </citation>
    <scope>NUCLEOTIDE SEQUENCE [LARGE SCALE GENOMIC DNA]</scope>
</reference>
<sequence length="150" mass="17458">MSDNMYRYSEDYIPRDDEYYTEDTPIYGNLDDIVPEPVDENCYEQMKARPERCTNKLQEATLPAQATEEPQMFYASLDHNCEGKHRKPKKENTYLLDKDEDEQLRAVDASLSNTTSVDNFPLGSQEIEENVHDDPIRLFGLIRAKKESIN</sequence>
<proteinExistence type="predicted"/>
<organism evidence="1 2">
    <name type="scientific">Ailuropoda melanoleuca</name>
    <name type="common">Giant panda</name>
    <dbReference type="NCBI Taxonomy" id="9646"/>
    <lineage>
        <taxon>Eukaryota</taxon>
        <taxon>Metazoa</taxon>
        <taxon>Chordata</taxon>
        <taxon>Craniata</taxon>
        <taxon>Vertebrata</taxon>
        <taxon>Euteleostomi</taxon>
        <taxon>Mammalia</taxon>
        <taxon>Eutheria</taxon>
        <taxon>Laurasiatheria</taxon>
        <taxon>Carnivora</taxon>
        <taxon>Caniformia</taxon>
        <taxon>Ursidae</taxon>
        <taxon>Ailuropoda</taxon>
    </lineage>
</organism>
<evidence type="ECO:0000313" key="1">
    <source>
        <dbReference type="Ensembl" id="ENSAMEP00000031878.1"/>
    </source>
</evidence>
<dbReference type="GeneTree" id="ENSGT00390000004910"/>
<dbReference type="GO" id="GO:0001920">
    <property type="term" value="P:negative regulation of receptor recycling"/>
    <property type="evidence" value="ECO:0007669"/>
    <property type="project" value="TreeGrafter"/>
</dbReference>
<dbReference type="AlphaFoldDB" id="A0A7N5JXC4"/>
<gene>
    <name evidence="1" type="primary">TRAT1</name>
</gene>
<protein>
    <submittedName>
        <fullName evidence="1">T cell receptor associated transmembrane adaptor 1</fullName>
    </submittedName>
</protein>
<dbReference type="GO" id="GO:0050862">
    <property type="term" value="P:positive regulation of T cell receptor signaling pathway"/>
    <property type="evidence" value="ECO:0007669"/>
    <property type="project" value="TreeGrafter"/>
</dbReference>